<dbReference type="AlphaFoldDB" id="A0A0M0BMV6"/>
<dbReference type="GO" id="GO:0016829">
    <property type="term" value="F:lyase activity"/>
    <property type="evidence" value="ECO:0007669"/>
    <property type="project" value="InterPro"/>
</dbReference>
<reference evidence="4 5" key="1">
    <citation type="submission" date="2015-06" db="EMBL/GenBank/DDBJ databases">
        <title>New insights into the roles of widespread benthic archaea in carbon and nitrogen cycling.</title>
        <authorList>
            <person name="Lazar C.S."/>
            <person name="Baker B.J."/>
            <person name="Seitz K.W."/>
            <person name="Hyde A.S."/>
            <person name="Dick G.J."/>
            <person name="Hinrichs K.-U."/>
            <person name="Teske A.P."/>
        </authorList>
    </citation>
    <scope>NUCLEOTIDE SEQUENCE [LARGE SCALE GENOMIC DNA]</scope>
    <source>
        <strain evidence="4">DG-45</strain>
    </source>
</reference>
<feature type="domain" description="MmgE/PrpD N-terminal" evidence="2">
    <location>
        <begin position="7"/>
        <end position="246"/>
    </location>
</feature>
<comment type="caution">
    <text evidence="4">The sequence shown here is derived from an EMBL/GenBank/DDBJ whole genome shotgun (WGS) entry which is preliminary data.</text>
</comment>
<dbReference type="InterPro" id="IPR045337">
    <property type="entry name" value="MmgE_PrpD_C"/>
</dbReference>
<evidence type="ECO:0000259" key="3">
    <source>
        <dbReference type="Pfam" id="PF19305"/>
    </source>
</evidence>
<dbReference type="InterPro" id="IPR042183">
    <property type="entry name" value="MmgE/PrpD_sf_1"/>
</dbReference>
<evidence type="ECO:0000313" key="5">
    <source>
        <dbReference type="Proteomes" id="UP000037210"/>
    </source>
</evidence>
<dbReference type="PANTHER" id="PTHR16943:SF8">
    <property type="entry name" value="2-METHYLCITRATE DEHYDRATASE"/>
    <property type="match status" value="1"/>
</dbReference>
<dbReference type="InterPro" id="IPR036148">
    <property type="entry name" value="MmgE/PrpD_sf"/>
</dbReference>
<accession>A0A0M0BMV6</accession>
<dbReference type="PANTHER" id="PTHR16943">
    <property type="entry name" value="2-METHYLCITRATE DEHYDRATASE-RELATED"/>
    <property type="match status" value="1"/>
</dbReference>
<dbReference type="SUPFAM" id="SSF103378">
    <property type="entry name" value="2-methylcitrate dehydratase PrpD"/>
    <property type="match status" value="1"/>
</dbReference>
<dbReference type="PATRIC" id="fig|1685127.3.peg.1592"/>
<dbReference type="Proteomes" id="UP000037210">
    <property type="component" value="Unassembled WGS sequence"/>
</dbReference>
<evidence type="ECO:0008006" key="6">
    <source>
        <dbReference type="Google" id="ProtNLM"/>
    </source>
</evidence>
<proteinExistence type="inferred from homology"/>
<gene>
    <name evidence="4" type="ORF">AC482_05940</name>
</gene>
<name>A0A0M0BMV6_9ARCH</name>
<dbReference type="InterPro" id="IPR042188">
    <property type="entry name" value="MmgE/PrpD_sf_2"/>
</dbReference>
<dbReference type="InterPro" id="IPR045336">
    <property type="entry name" value="MmgE_PrpD_N"/>
</dbReference>
<evidence type="ECO:0000313" key="4">
    <source>
        <dbReference type="EMBL" id="KON29656.1"/>
    </source>
</evidence>
<dbReference type="InterPro" id="IPR005656">
    <property type="entry name" value="MmgE_PrpD"/>
</dbReference>
<dbReference type="EMBL" id="LFWZ01000056">
    <property type="protein sequence ID" value="KON29656.1"/>
    <property type="molecule type" value="Genomic_DNA"/>
</dbReference>
<comment type="similarity">
    <text evidence="1">Belongs to the PrpD family.</text>
</comment>
<protein>
    <recommendedName>
        <fullName evidence="6">2-methylcitrate dehydratase</fullName>
    </recommendedName>
</protein>
<dbReference type="Gene3D" id="1.10.4100.10">
    <property type="entry name" value="2-methylcitrate dehydratase PrpD"/>
    <property type="match status" value="1"/>
</dbReference>
<dbReference type="Pfam" id="PF03972">
    <property type="entry name" value="MmgE_PrpD_N"/>
    <property type="match status" value="1"/>
</dbReference>
<sequence>MVGETRALAGFCSGLGFEDLPSEVVDKAKECLLDWTGSALAGSRLRPSVIVAGLVEALGGAPESTVVNSVRKTSCVNAALANGVMSHILELDDVHRASILHPAAPIIPAALALAEREGADGRALIAAVVAGYEAGIRLGEAAGISHYRFWHSTGTCGAFGAAAASGVILGLDGEEMASALGSAGTQASGLWQFMAEGAMSKHLHPGRAASSGVLSALLAGGGFTGSPTIIEGERGFCAATSSDPRLDRVTEGLGRRFKILETSFKAHASCRHTHSAVDAAIRIREAGGLEAGEIAGVRVETYPDALKIAGIDDPQSPHEAKFSLRYCVSTALLRGRLGVEEFTARALADPEVRELMERCEIVVEPDLSMEYPARWPSRVEVTTRGGERLRDHVEYPLGDPANPLPPEALTGKFRTLASKTLPEEEVEAVIDAVFRIEDIQDVGQLTELLRPASTTS</sequence>
<dbReference type="Pfam" id="PF19305">
    <property type="entry name" value="MmgE_PrpD_C"/>
    <property type="match status" value="1"/>
</dbReference>
<evidence type="ECO:0000256" key="1">
    <source>
        <dbReference type="ARBA" id="ARBA00006174"/>
    </source>
</evidence>
<evidence type="ECO:0000259" key="2">
    <source>
        <dbReference type="Pfam" id="PF03972"/>
    </source>
</evidence>
<dbReference type="Gene3D" id="3.30.1330.120">
    <property type="entry name" value="2-methylcitrate dehydratase PrpD"/>
    <property type="match status" value="1"/>
</dbReference>
<feature type="domain" description="MmgE/PrpD C-terminal" evidence="3">
    <location>
        <begin position="267"/>
        <end position="433"/>
    </location>
</feature>
<organism evidence="4 5">
    <name type="scientific">miscellaneous Crenarchaeota group-15 archaeon DG-45</name>
    <dbReference type="NCBI Taxonomy" id="1685127"/>
    <lineage>
        <taxon>Archaea</taxon>
        <taxon>Candidatus Bathyarchaeota</taxon>
        <taxon>MCG-15</taxon>
    </lineage>
</organism>